<gene>
    <name evidence="7" type="ORF">FHR34_002658</name>
</gene>
<comment type="subcellular location">
    <subcellularLocation>
        <location evidence="5">Cell membrane</location>
        <topology evidence="5">Multi-pass membrane protein</topology>
    </subcellularLocation>
</comment>
<organism evidence="7 8">
    <name type="scientific">Kitasatospora kifunensis</name>
    <name type="common">Streptomyces kifunensis</name>
    <dbReference type="NCBI Taxonomy" id="58351"/>
    <lineage>
        <taxon>Bacteria</taxon>
        <taxon>Bacillati</taxon>
        <taxon>Actinomycetota</taxon>
        <taxon>Actinomycetes</taxon>
        <taxon>Kitasatosporales</taxon>
        <taxon>Streptomycetaceae</taxon>
        <taxon>Kitasatospora</taxon>
    </lineage>
</organism>
<keyword evidence="4 5" id="KW-0472">Membrane</keyword>
<keyword evidence="3 5" id="KW-1133">Transmembrane helix</keyword>
<dbReference type="GO" id="GO:0005886">
    <property type="term" value="C:plasma membrane"/>
    <property type="evidence" value="ECO:0007669"/>
    <property type="project" value="UniProtKB-SubCell"/>
</dbReference>
<reference evidence="7 8" key="1">
    <citation type="submission" date="2020-08" db="EMBL/GenBank/DDBJ databases">
        <title>Sequencing the genomes of 1000 actinobacteria strains.</title>
        <authorList>
            <person name="Klenk H.-P."/>
        </authorList>
    </citation>
    <scope>NUCLEOTIDE SEQUENCE [LARGE SCALE GENOMIC DNA]</scope>
    <source>
        <strain evidence="7 8">DSM 41654</strain>
    </source>
</reference>
<evidence type="ECO:0000313" key="8">
    <source>
        <dbReference type="Proteomes" id="UP000540506"/>
    </source>
</evidence>
<keyword evidence="1 5" id="KW-1003">Cell membrane</keyword>
<name>A0A7W7R1F7_KITKI</name>
<sequence>MFQMPDRGGQGFRPRVGPPSRRARVLLLTVGVLVLLFLAFVFFAGFWTDWLWFKSVHYSSVFSTEVWTKAGLFAVFGLLMAGVAGLNIWLAHRLRPPLSAMSVEQQSLDRYRMGIAPYRKWLLIAISLAVGLIAGSAAAGQWRLWLLWTNATDFGVKDSQFHLDVSFYAFDLPWYEFVLGFAFSAVVVSLLAALLVHYLYGGLRLQGPGRRATAGAQGHLAVLLGLFVLFKAVAYWLDRYALAVKTGSYKGVPGYTGLRYVDANAFLPAKTILFCVAIICALLFFLTPIRRTWAPALIGFGLMALSSVLIGGLYPAIVQQFQVKPNEQAKETPYLKQNIDATRQAYGIAGSQTQQYTPTATADAGSVQKDSQTISDIRLLDPNIVSPTFQQMEQQRSYYGFPSTLDVDRYSTANGVQDTVIGVRELNPNGVQQHNWINDHFKYTHGYGVVAAKGNQVNGNGQPVFTESGLPATGSLGDYQQRIYYGENTTTYSIVGGSNHEIDNTADGGAQTYQYTGASGVSLNNPLTRAAYAVKFDEPQILYSGAITNGAKVLYDRTPKERVAKVAPWLAIDGDPYPVVQNGQLTWVLDGYTTSDGYPFSSKTTLGDATKDSLSSERGQVVGDADQVNYIRNSVKATVDAFTGKVTLYQWDDSDPVLKTWMKAFPGTVEPRSAIPADLLPHLRYPQDLFKVQRDLLGMYHMTDPNAFFNGTDIWQVPTDPTNDSKQLQPPYYLTLRMPDMPAATFSLNSTFVPSGRGNLAAFMSVDADPGPDYGKIRILTVPSDSNTPGPTQVQAKFNSDSTVASQITLLKNGSDSNLDYGNLLTLPVGGGFLNVEPVYVKGSGSNYPVLQKVLAVYGNDNVAFQGNLTDALTKVLGTAPGATGTAPGATATAPGGGANTPPPGPGSGGGGLDPTLKQALDAMQKANTDAQNAFKAGDWAAYGAAQKAMQDALNAALAAEQKSTGGSSPASSAPATTTPSASASASPTAVPSPSP</sequence>
<proteinExistence type="inferred from homology"/>
<keyword evidence="2 5" id="KW-0812">Transmembrane</keyword>
<dbReference type="AlphaFoldDB" id="A0A7W7R1F7"/>
<feature type="transmembrane region" description="Helical" evidence="5">
    <location>
        <begin position="177"/>
        <end position="200"/>
    </location>
</feature>
<evidence type="ECO:0000256" key="5">
    <source>
        <dbReference type="HAMAP-Rule" id="MF_01600"/>
    </source>
</evidence>
<protein>
    <recommendedName>
        <fullName evidence="5">UPF0182 protein FHR34_002658</fullName>
    </recommendedName>
</protein>
<dbReference type="PANTHER" id="PTHR39344">
    <property type="entry name" value="UPF0182 PROTEIN SLL1060"/>
    <property type="match status" value="1"/>
</dbReference>
<dbReference type="EMBL" id="JACHJV010000001">
    <property type="protein sequence ID" value="MBB4923665.1"/>
    <property type="molecule type" value="Genomic_DNA"/>
</dbReference>
<dbReference type="GO" id="GO:0005576">
    <property type="term" value="C:extracellular region"/>
    <property type="evidence" value="ECO:0007669"/>
    <property type="project" value="TreeGrafter"/>
</dbReference>
<feature type="region of interest" description="Disordered" evidence="6">
    <location>
        <begin position="958"/>
        <end position="996"/>
    </location>
</feature>
<feature type="transmembrane region" description="Helical" evidence="5">
    <location>
        <begin position="265"/>
        <end position="286"/>
    </location>
</feature>
<accession>A0A7W7R1F7</accession>
<comment type="similarity">
    <text evidence="5">Belongs to the UPF0182 family.</text>
</comment>
<feature type="transmembrane region" description="Helical" evidence="5">
    <location>
        <begin position="220"/>
        <end position="237"/>
    </location>
</feature>
<evidence type="ECO:0000256" key="3">
    <source>
        <dbReference type="ARBA" id="ARBA00022989"/>
    </source>
</evidence>
<dbReference type="PANTHER" id="PTHR39344:SF1">
    <property type="entry name" value="UPF0182 PROTEIN SLL1060"/>
    <property type="match status" value="1"/>
</dbReference>
<evidence type="ECO:0000313" key="7">
    <source>
        <dbReference type="EMBL" id="MBB4923665.1"/>
    </source>
</evidence>
<feature type="region of interest" description="Disordered" evidence="6">
    <location>
        <begin position="884"/>
        <end position="916"/>
    </location>
</feature>
<comment type="caution">
    <text evidence="7">The sequence shown here is derived from an EMBL/GenBank/DDBJ whole genome shotgun (WGS) entry which is preliminary data.</text>
</comment>
<feature type="compositionally biased region" description="Low complexity" evidence="6">
    <location>
        <begin position="884"/>
        <end position="894"/>
    </location>
</feature>
<feature type="transmembrane region" description="Helical" evidence="5">
    <location>
        <begin position="121"/>
        <end position="142"/>
    </location>
</feature>
<feature type="transmembrane region" description="Helical" evidence="5">
    <location>
        <begin position="67"/>
        <end position="91"/>
    </location>
</feature>
<evidence type="ECO:0000256" key="1">
    <source>
        <dbReference type="ARBA" id="ARBA00022475"/>
    </source>
</evidence>
<feature type="transmembrane region" description="Helical" evidence="5">
    <location>
        <begin position="25"/>
        <end position="47"/>
    </location>
</feature>
<dbReference type="HAMAP" id="MF_01600">
    <property type="entry name" value="UPF0182"/>
    <property type="match status" value="1"/>
</dbReference>
<feature type="transmembrane region" description="Helical" evidence="5">
    <location>
        <begin position="293"/>
        <end position="317"/>
    </location>
</feature>
<evidence type="ECO:0000256" key="6">
    <source>
        <dbReference type="SAM" id="MobiDB-lite"/>
    </source>
</evidence>
<keyword evidence="8" id="KW-1185">Reference proteome</keyword>
<dbReference type="InterPro" id="IPR005372">
    <property type="entry name" value="UPF0182"/>
</dbReference>
<feature type="compositionally biased region" description="Low complexity" evidence="6">
    <location>
        <begin position="958"/>
        <end position="990"/>
    </location>
</feature>
<evidence type="ECO:0000256" key="2">
    <source>
        <dbReference type="ARBA" id="ARBA00022692"/>
    </source>
</evidence>
<dbReference type="Proteomes" id="UP000540506">
    <property type="component" value="Unassembled WGS sequence"/>
</dbReference>
<dbReference type="Pfam" id="PF03699">
    <property type="entry name" value="UPF0182"/>
    <property type="match status" value="1"/>
</dbReference>
<evidence type="ECO:0000256" key="4">
    <source>
        <dbReference type="ARBA" id="ARBA00023136"/>
    </source>
</evidence>